<gene>
    <name evidence="1" type="ORF">GEAM_1878</name>
</gene>
<sequence>MKKIIIFFLFSFTTPCFSEEHTKSASLDEATINIPEKWNVKKNNNCLIIKAEHVYASDYLKLCRNLSNEESDYFTMNDDGKWEAVTDGIPVLANINTNSKFTGMSAVVSCKYKDDAGYHSEQCFQAEIKLPQKVNFIFTGRGNPSLFSDYNKVYLSFIIK</sequence>
<dbReference type="eggNOG" id="ENOG5032JI6">
    <property type="taxonomic scope" value="Bacteria"/>
</dbReference>
<dbReference type="AlphaFoldDB" id="A0A085GBB4"/>
<dbReference type="EMBL" id="JMPJ01000052">
    <property type="protein sequence ID" value="KFC81009.1"/>
    <property type="molecule type" value="Genomic_DNA"/>
</dbReference>
<organism evidence="1 2">
    <name type="scientific">Ewingella americana (strain ATCC 33852 / DSM 4580 / CCUG 14506 / JCM 5911 / LMG 7869 / NCTC 12157 / CDC 1468-78)</name>
    <dbReference type="NCBI Taxonomy" id="910964"/>
    <lineage>
        <taxon>Bacteria</taxon>
        <taxon>Pseudomonadati</taxon>
        <taxon>Pseudomonadota</taxon>
        <taxon>Gammaproteobacteria</taxon>
        <taxon>Enterobacterales</taxon>
        <taxon>Yersiniaceae</taxon>
        <taxon>Ewingella</taxon>
    </lineage>
</organism>
<name>A0A085GBB4_EWIA3</name>
<dbReference type="Proteomes" id="UP000028640">
    <property type="component" value="Unassembled WGS sequence"/>
</dbReference>
<dbReference type="GeneID" id="78380225"/>
<dbReference type="STRING" id="910964.GEAM_1878"/>
<reference evidence="1 2" key="1">
    <citation type="submission" date="2014-05" db="EMBL/GenBank/DDBJ databases">
        <title>ATOL: Assembling a taxonomically balanced genome-scale reconstruction of the evolutionary history of the Enterobacteriaceae.</title>
        <authorList>
            <person name="Plunkett G.III."/>
            <person name="Neeno-Eckwall E.C."/>
            <person name="Glasner J.D."/>
            <person name="Perna N.T."/>
        </authorList>
    </citation>
    <scope>NUCLEOTIDE SEQUENCE [LARGE SCALE GENOMIC DNA]</scope>
    <source>
        <strain evidence="1 2">ATCC 33852</strain>
    </source>
</reference>
<evidence type="ECO:0000313" key="2">
    <source>
        <dbReference type="Proteomes" id="UP000028640"/>
    </source>
</evidence>
<dbReference type="RefSeq" id="WP_167333529.1">
    <property type="nucleotide sequence ID" value="NZ_JMPJ01000052.1"/>
</dbReference>
<protein>
    <submittedName>
        <fullName evidence="1">Uncharacterized protein</fullName>
    </submittedName>
</protein>
<accession>A0A085GBB4</accession>
<evidence type="ECO:0000313" key="1">
    <source>
        <dbReference type="EMBL" id="KFC81009.1"/>
    </source>
</evidence>
<keyword evidence="2" id="KW-1185">Reference proteome</keyword>
<comment type="caution">
    <text evidence="1">The sequence shown here is derived from an EMBL/GenBank/DDBJ whole genome shotgun (WGS) entry which is preliminary data.</text>
</comment>
<proteinExistence type="predicted"/>